<dbReference type="EMBL" id="JAYKXP010000081">
    <property type="protein sequence ID" value="KAK7029578.1"/>
    <property type="molecule type" value="Genomic_DNA"/>
</dbReference>
<evidence type="ECO:0000313" key="1">
    <source>
        <dbReference type="EMBL" id="KAK7029578.1"/>
    </source>
</evidence>
<organism evidence="1 2">
    <name type="scientific">Paramarasmius palmivorus</name>
    <dbReference type="NCBI Taxonomy" id="297713"/>
    <lineage>
        <taxon>Eukaryota</taxon>
        <taxon>Fungi</taxon>
        <taxon>Dikarya</taxon>
        <taxon>Basidiomycota</taxon>
        <taxon>Agaricomycotina</taxon>
        <taxon>Agaricomycetes</taxon>
        <taxon>Agaricomycetidae</taxon>
        <taxon>Agaricales</taxon>
        <taxon>Marasmiineae</taxon>
        <taxon>Marasmiaceae</taxon>
        <taxon>Paramarasmius</taxon>
    </lineage>
</organism>
<dbReference type="AlphaFoldDB" id="A0AAW0BTA4"/>
<dbReference type="Proteomes" id="UP001383192">
    <property type="component" value="Unassembled WGS sequence"/>
</dbReference>
<sequence>MDEQDAQTWTWKLLLVFSATSVLDLWCLDSYVLNAITFTRRQSSDWDCHWPAVDSVLHIIIPHFAIPRKDRYFSETPLSTLLGFAFMAEDRAVEWSPVMVSDMAVPSRCRDRVRFLGMAVFSRCPLATADAFPLYHKHASVFTVSEGWTIAQSVVLLLFVQHHVLLVMGH</sequence>
<evidence type="ECO:0000313" key="2">
    <source>
        <dbReference type="Proteomes" id="UP001383192"/>
    </source>
</evidence>
<comment type="caution">
    <text evidence="1">The sequence shown here is derived from an EMBL/GenBank/DDBJ whole genome shotgun (WGS) entry which is preliminary data.</text>
</comment>
<reference evidence="1 2" key="1">
    <citation type="submission" date="2024-01" db="EMBL/GenBank/DDBJ databases">
        <title>A draft genome for a cacao thread blight-causing isolate of Paramarasmius palmivorus.</title>
        <authorList>
            <person name="Baruah I.K."/>
            <person name="Bukari Y."/>
            <person name="Amoako-Attah I."/>
            <person name="Meinhardt L.W."/>
            <person name="Bailey B.A."/>
            <person name="Cohen S.P."/>
        </authorList>
    </citation>
    <scope>NUCLEOTIDE SEQUENCE [LARGE SCALE GENOMIC DNA]</scope>
    <source>
        <strain evidence="1 2">GH-12</strain>
    </source>
</reference>
<gene>
    <name evidence="1" type="ORF">VNI00_014455</name>
</gene>
<name>A0AAW0BTA4_9AGAR</name>
<keyword evidence="2" id="KW-1185">Reference proteome</keyword>
<proteinExistence type="predicted"/>
<protein>
    <submittedName>
        <fullName evidence="1">Uncharacterized protein</fullName>
    </submittedName>
</protein>
<accession>A0AAW0BTA4</accession>